<dbReference type="NCBIfam" id="NF033521">
    <property type="entry name" value="lasso_leader_L3"/>
    <property type="match status" value="1"/>
</dbReference>
<dbReference type="Proteomes" id="UP001589693">
    <property type="component" value="Unassembled WGS sequence"/>
</dbReference>
<evidence type="ECO:0000313" key="2">
    <source>
        <dbReference type="Proteomes" id="UP001589693"/>
    </source>
</evidence>
<organism evidence="1 2">
    <name type="scientific">Allokutzneria oryzae</name>
    <dbReference type="NCBI Taxonomy" id="1378989"/>
    <lineage>
        <taxon>Bacteria</taxon>
        <taxon>Bacillati</taxon>
        <taxon>Actinomycetota</taxon>
        <taxon>Actinomycetes</taxon>
        <taxon>Pseudonocardiales</taxon>
        <taxon>Pseudonocardiaceae</taxon>
        <taxon>Allokutzneria</taxon>
    </lineage>
</organism>
<name>A0ABV6A8T6_9PSEU</name>
<comment type="caution">
    <text evidence="1">The sequence shown here is derived from an EMBL/GenBank/DDBJ whole genome shotgun (WGS) entry which is preliminary data.</text>
</comment>
<reference evidence="1 2" key="1">
    <citation type="submission" date="2024-09" db="EMBL/GenBank/DDBJ databases">
        <authorList>
            <person name="Sun Q."/>
            <person name="Mori K."/>
        </authorList>
    </citation>
    <scope>NUCLEOTIDE SEQUENCE [LARGE SCALE GENOMIC DNA]</scope>
    <source>
        <strain evidence="1 2">TBRC 7907</strain>
    </source>
</reference>
<evidence type="ECO:0000313" key="1">
    <source>
        <dbReference type="EMBL" id="MFB9909551.1"/>
    </source>
</evidence>
<gene>
    <name evidence="1" type="ORF">ACFFQA_36930</name>
</gene>
<dbReference type="RefSeq" id="WP_377862458.1">
    <property type="nucleotide sequence ID" value="NZ_JBHLZU010000036.1"/>
</dbReference>
<proteinExistence type="predicted"/>
<dbReference type="EMBL" id="JBHLZU010000036">
    <property type="protein sequence ID" value="MFB9909551.1"/>
    <property type="molecule type" value="Genomic_DNA"/>
</dbReference>
<protein>
    <submittedName>
        <fullName evidence="1">Lasso RiPP family leader peptide-containing protein</fullName>
    </submittedName>
</protein>
<keyword evidence="2" id="KW-1185">Reference proteome</keyword>
<accession>A0ABV6A8T6</accession>
<sequence>MKSAYEAPKLIEAGTFATATGRHGYRRRDRRWRGRRHW</sequence>